<feature type="compositionally biased region" description="Basic residues" evidence="1">
    <location>
        <begin position="9"/>
        <end position="21"/>
    </location>
</feature>
<comment type="caution">
    <text evidence="2">The sequence shown here is derived from an EMBL/GenBank/DDBJ whole genome shotgun (WGS) entry which is preliminary data.</text>
</comment>
<accession>A0A5J4QIF3</accession>
<sequence length="30" mass="3684">MHIIVRSVHTSRKERAYHRKEHANSRKERA</sequence>
<name>A0A5J4QIF3_9ZZZZ</name>
<protein>
    <submittedName>
        <fullName evidence="2">Uncharacterized protein</fullName>
    </submittedName>
</protein>
<dbReference type="AlphaFoldDB" id="A0A5J4QIF3"/>
<evidence type="ECO:0000313" key="2">
    <source>
        <dbReference type="EMBL" id="KAA6320353.1"/>
    </source>
</evidence>
<proteinExistence type="predicted"/>
<gene>
    <name evidence="2" type="ORF">EZS27_029863</name>
</gene>
<reference evidence="2" key="1">
    <citation type="submission" date="2019-03" db="EMBL/GenBank/DDBJ databases">
        <title>Single cell metagenomics reveals metabolic interactions within the superorganism composed of flagellate Streblomastix strix and complex community of Bacteroidetes bacteria on its surface.</title>
        <authorList>
            <person name="Treitli S.C."/>
            <person name="Kolisko M."/>
            <person name="Husnik F."/>
            <person name="Keeling P."/>
            <person name="Hampl V."/>
        </authorList>
    </citation>
    <scope>NUCLEOTIDE SEQUENCE</scope>
    <source>
        <strain evidence="2">STM</strain>
    </source>
</reference>
<evidence type="ECO:0000256" key="1">
    <source>
        <dbReference type="SAM" id="MobiDB-lite"/>
    </source>
</evidence>
<dbReference type="EMBL" id="SNRY01003615">
    <property type="protein sequence ID" value="KAA6320353.1"/>
    <property type="molecule type" value="Genomic_DNA"/>
</dbReference>
<organism evidence="2">
    <name type="scientific">termite gut metagenome</name>
    <dbReference type="NCBI Taxonomy" id="433724"/>
    <lineage>
        <taxon>unclassified sequences</taxon>
        <taxon>metagenomes</taxon>
        <taxon>organismal metagenomes</taxon>
    </lineage>
</organism>
<feature type="region of interest" description="Disordered" evidence="1">
    <location>
        <begin position="1"/>
        <end position="30"/>
    </location>
</feature>